<dbReference type="InterPro" id="IPR016047">
    <property type="entry name" value="M23ase_b-sheet_dom"/>
</dbReference>
<evidence type="ECO:0000259" key="4">
    <source>
        <dbReference type="Pfam" id="PF24568"/>
    </source>
</evidence>
<keyword evidence="5" id="KW-0378">Hydrolase</keyword>
<dbReference type="InterPro" id="IPR057309">
    <property type="entry name" value="PcsB_CC"/>
</dbReference>
<dbReference type="Gene3D" id="6.10.250.3150">
    <property type="match status" value="1"/>
</dbReference>
<dbReference type="SUPFAM" id="SSF58100">
    <property type="entry name" value="Bacterial hemolysins"/>
    <property type="match status" value="1"/>
</dbReference>
<dbReference type="AlphaFoldDB" id="A0A1M5Z8E7"/>
<feature type="coiled-coil region" evidence="2">
    <location>
        <begin position="40"/>
        <end position="141"/>
    </location>
</feature>
<dbReference type="InterPro" id="IPR050570">
    <property type="entry name" value="Cell_wall_metabolism_enzyme"/>
</dbReference>
<gene>
    <name evidence="5" type="ORF">SAMN02745229_02062</name>
</gene>
<feature type="coiled-coil region" evidence="2">
    <location>
        <begin position="194"/>
        <end position="281"/>
    </location>
</feature>
<dbReference type="Pfam" id="PF01551">
    <property type="entry name" value="Peptidase_M23"/>
    <property type="match status" value="1"/>
</dbReference>
<feature type="domain" description="M23ase beta-sheet core" evidence="3">
    <location>
        <begin position="314"/>
        <end position="409"/>
    </location>
</feature>
<evidence type="ECO:0000256" key="1">
    <source>
        <dbReference type="ARBA" id="ARBA00022729"/>
    </source>
</evidence>
<evidence type="ECO:0000256" key="2">
    <source>
        <dbReference type="SAM" id="Coils"/>
    </source>
</evidence>
<sequence>MKKKRLFFNIGTFRKLMALILMVTFCITFSADKFTIKSYAEVTEESIKEKENQINDAKKERDKMKSSLTDIEEVKKELEKDKSDLNAYISELDASLSAMQANIDELEQQISDKETEIEETKAELEAAKEIQQQQYESMKERIRFMYERGDTYLLELLIQSDSYGDMLNKAEYITELSAYDNKKLQEYILTTQLIALTQQALEEEQATLEEAKADIEAEQASMEALLAEKQTQLSAVNADISDKEAAIKEYEAQIAEENETIAALEKAVEADKAKLADQNKRSYDGGMFTWPCPAYTRISDDFGMRMHPTLGIEKMHNGIDLAAPTGSSILAAYAGTVVAASYSSTMGNYIMIDHGDGLYTIYMHASALYVSAGQEVTAGQNIAAVGSTGRSTGPHLHFGVRLNGSYVSPWNYLK</sequence>
<evidence type="ECO:0000259" key="3">
    <source>
        <dbReference type="Pfam" id="PF01551"/>
    </source>
</evidence>
<dbReference type="STRING" id="1121131.SAMN02745229_02062"/>
<feature type="domain" description="Peptidoglycan hydrolase PcsB coiled-coil" evidence="4">
    <location>
        <begin position="128"/>
        <end position="187"/>
    </location>
</feature>
<reference evidence="6" key="1">
    <citation type="submission" date="2016-11" db="EMBL/GenBank/DDBJ databases">
        <authorList>
            <person name="Varghese N."/>
            <person name="Submissions S."/>
        </authorList>
    </citation>
    <scope>NUCLEOTIDE SEQUENCE [LARGE SCALE GENOMIC DNA]</scope>
    <source>
        <strain evidence="6">DSM 3071</strain>
    </source>
</reference>
<proteinExistence type="predicted"/>
<dbReference type="RefSeq" id="WP_242951170.1">
    <property type="nucleotide sequence ID" value="NZ_FQXK01000016.1"/>
</dbReference>
<dbReference type="InterPro" id="IPR011055">
    <property type="entry name" value="Dup_hybrid_motif"/>
</dbReference>
<dbReference type="CDD" id="cd12797">
    <property type="entry name" value="M23_peptidase"/>
    <property type="match status" value="1"/>
</dbReference>
<dbReference type="PANTHER" id="PTHR21666:SF289">
    <property type="entry name" value="L-ALA--D-GLU ENDOPEPTIDASE"/>
    <property type="match status" value="1"/>
</dbReference>
<protein>
    <submittedName>
        <fullName evidence="5">Murein DD-endopeptidase MepM and murein hydrolase activator NlpD, contain LysM domain</fullName>
    </submittedName>
</protein>
<dbReference type="Proteomes" id="UP000184278">
    <property type="component" value="Unassembled WGS sequence"/>
</dbReference>
<name>A0A1M5Z8E7_BUTFI</name>
<dbReference type="Gene3D" id="2.70.70.10">
    <property type="entry name" value="Glucose Permease (Domain IIA)"/>
    <property type="match status" value="1"/>
</dbReference>
<keyword evidence="6" id="KW-1185">Reference proteome</keyword>
<accession>A0A1M5Z8E7</accession>
<evidence type="ECO:0000313" key="5">
    <source>
        <dbReference type="EMBL" id="SHI20506.1"/>
    </source>
</evidence>
<evidence type="ECO:0000313" key="6">
    <source>
        <dbReference type="Proteomes" id="UP000184278"/>
    </source>
</evidence>
<dbReference type="EMBL" id="FQXK01000016">
    <property type="protein sequence ID" value="SHI20506.1"/>
    <property type="molecule type" value="Genomic_DNA"/>
</dbReference>
<dbReference type="GO" id="GO:0004222">
    <property type="term" value="F:metalloendopeptidase activity"/>
    <property type="evidence" value="ECO:0007669"/>
    <property type="project" value="TreeGrafter"/>
</dbReference>
<keyword evidence="2" id="KW-0175">Coiled coil</keyword>
<organism evidence="5 6">
    <name type="scientific">Butyrivibrio fibrisolvens DSM 3071</name>
    <dbReference type="NCBI Taxonomy" id="1121131"/>
    <lineage>
        <taxon>Bacteria</taxon>
        <taxon>Bacillati</taxon>
        <taxon>Bacillota</taxon>
        <taxon>Clostridia</taxon>
        <taxon>Lachnospirales</taxon>
        <taxon>Lachnospiraceae</taxon>
        <taxon>Butyrivibrio</taxon>
    </lineage>
</organism>
<dbReference type="PANTHER" id="PTHR21666">
    <property type="entry name" value="PEPTIDASE-RELATED"/>
    <property type="match status" value="1"/>
</dbReference>
<keyword evidence="1" id="KW-0732">Signal</keyword>
<dbReference type="SUPFAM" id="SSF51261">
    <property type="entry name" value="Duplicated hybrid motif"/>
    <property type="match status" value="1"/>
</dbReference>
<dbReference type="Pfam" id="PF24568">
    <property type="entry name" value="CC_PcsB"/>
    <property type="match status" value="1"/>
</dbReference>